<sequence>MNWDDMRIFLALARAGTLAAAARQVGQDATTVARRIQRLEAALATTLFEHGAAGQRLTESGHRLLAHAEAMEAGARAVRQQSEEGAGLGGSIRISMSEGFGMGFMASRLAAFAEAHPGVALDLIASTGFLNPSRREADIAIMLARPRGGPLIAAKLTDYRLGAYAAADYLAATGPVETIEGLTRRRLVGYVPDLIYAPELRYLAEVDERLEPAIRSSSITAQARLIASGAGCGILPCFIGDTMPGLVRILRPEVAITRSFWLVVHRDMRRVARIEAFIRWLRDQVSRAQSALLGENVTEI</sequence>
<dbReference type="InterPro" id="IPR005119">
    <property type="entry name" value="LysR_subst-bd"/>
</dbReference>
<evidence type="ECO:0000259" key="5">
    <source>
        <dbReference type="PROSITE" id="PS50931"/>
    </source>
</evidence>
<dbReference type="InterPro" id="IPR058163">
    <property type="entry name" value="LysR-type_TF_proteobact-type"/>
</dbReference>
<dbReference type="CDD" id="cd05466">
    <property type="entry name" value="PBP2_LTTR_substrate"/>
    <property type="match status" value="1"/>
</dbReference>
<dbReference type="Gene3D" id="1.10.10.10">
    <property type="entry name" value="Winged helix-like DNA-binding domain superfamily/Winged helix DNA-binding domain"/>
    <property type="match status" value="1"/>
</dbReference>
<proteinExistence type="inferred from homology"/>
<evidence type="ECO:0000256" key="3">
    <source>
        <dbReference type="ARBA" id="ARBA00023125"/>
    </source>
</evidence>
<dbReference type="EMBL" id="CP115174">
    <property type="protein sequence ID" value="WBO22977.1"/>
    <property type="molecule type" value="Genomic_DNA"/>
</dbReference>
<dbReference type="Pfam" id="PF00126">
    <property type="entry name" value="HTH_1"/>
    <property type="match status" value="1"/>
</dbReference>
<evidence type="ECO:0000256" key="1">
    <source>
        <dbReference type="ARBA" id="ARBA00009437"/>
    </source>
</evidence>
<dbReference type="PANTHER" id="PTHR30537:SF3">
    <property type="entry name" value="TRANSCRIPTIONAL REGULATORY PROTEIN"/>
    <property type="match status" value="1"/>
</dbReference>
<dbReference type="InterPro" id="IPR036388">
    <property type="entry name" value="WH-like_DNA-bd_sf"/>
</dbReference>
<dbReference type="SUPFAM" id="SSF53850">
    <property type="entry name" value="Periplasmic binding protein-like II"/>
    <property type="match status" value="1"/>
</dbReference>
<dbReference type="SUPFAM" id="SSF46785">
    <property type="entry name" value="Winged helix' DNA-binding domain"/>
    <property type="match status" value="1"/>
</dbReference>
<organism evidence="6 7">
    <name type="scientific">Sphingomonas abietis</name>
    <dbReference type="NCBI Taxonomy" id="3012344"/>
    <lineage>
        <taxon>Bacteria</taxon>
        <taxon>Pseudomonadati</taxon>
        <taxon>Pseudomonadota</taxon>
        <taxon>Alphaproteobacteria</taxon>
        <taxon>Sphingomonadales</taxon>
        <taxon>Sphingomonadaceae</taxon>
        <taxon>Sphingomonas</taxon>
    </lineage>
</organism>
<keyword evidence="2" id="KW-0805">Transcription regulation</keyword>
<dbReference type="Proteomes" id="UP001210865">
    <property type="component" value="Chromosome"/>
</dbReference>
<dbReference type="PROSITE" id="PS50931">
    <property type="entry name" value="HTH_LYSR"/>
    <property type="match status" value="1"/>
</dbReference>
<comment type="similarity">
    <text evidence="1">Belongs to the LysR transcriptional regulatory family.</text>
</comment>
<dbReference type="Pfam" id="PF03466">
    <property type="entry name" value="LysR_substrate"/>
    <property type="match status" value="1"/>
</dbReference>
<protein>
    <submittedName>
        <fullName evidence="6">LysR family transcriptional regulator</fullName>
    </submittedName>
</protein>
<keyword evidence="7" id="KW-1185">Reference proteome</keyword>
<evidence type="ECO:0000313" key="6">
    <source>
        <dbReference type="EMBL" id="WBO22977.1"/>
    </source>
</evidence>
<feature type="domain" description="HTH lysR-type" evidence="5">
    <location>
        <begin position="1"/>
        <end position="58"/>
    </location>
</feature>
<evidence type="ECO:0000313" key="7">
    <source>
        <dbReference type="Proteomes" id="UP001210865"/>
    </source>
</evidence>
<gene>
    <name evidence="6" type="ORF">PBT88_02210</name>
</gene>
<dbReference type="InterPro" id="IPR036390">
    <property type="entry name" value="WH_DNA-bd_sf"/>
</dbReference>
<dbReference type="Gene3D" id="3.40.190.290">
    <property type="match status" value="1"/>
</dbReference>
<reference evidence="6 7" key="1">
    <citation type="submission" date="2022-12" db="EMBL/GenBank/DDBJ databases">
        <title>Sphingomonas abieness sp. nov., an endophytic bacterium isolated from Abies koreana.</title>
        <authorList>
            <person name="Jiang L."/>
            <person name="Lee J."/>
        </authorList>
    </citation>
    <scope>NUCLEOTIDE SEQUENCE [LARGE SCALE GENOMIC DNA]</scope>
    <source>
        <strain evidence="7">PAMB 00755</strain>
    </source>
</reference>
<keyword evidence="4" id="KW-0804">Transcription</keyword>
<accession>A0ABY7NN77</accession>
<keyword evidence="3" id="KW-0238">DNA-binding</keyword>
<evidence type="ECO:0000256" key="2">
    <source>
        <dbReference type="ARBA" id="ARBA00023015"/>
    </source>
</evidence>
<dbReference type="InterPro" id="IPR000847">
    <property type="entry name" value="LysR_HTH_N"/>
</dbReference>
<dbReference type="PANTHER" id="PTHR30537">
    <property type="entry name" value="HTH-TYPE TRANSCRIPTIONAL REGULATOR"/>
    <property type="match status" value="1"/>
</dbReference>
<evidence type="ECO:0000256" key="4">
    <source>
        <dbReference type="ARBA" id="ARBA00023163"/>
    </source>
</evidence>
<dbReference type="RefSeq" id="WP_270077614.1">
    <property type="nucleotide sequence ID" value="NZ_CP115174.1"/>
</dbReference>
<name>A0ABY7NN77_9SPHN</name>